<gene>
    <name evidence="1" type="ORF">PsorP6_003302</name>
</gene>
<accession>A0ACC0VMV6</accession>
<dbReference type="Proteomes" id="UP001163321">
    <property type="component" value="Chromosome 8"/>
</dbReference>
<keyword evidence="2" id="KW-1185">Reference proteome</keyword>
<evidence type="ECO:0000313" key="2">
    <source>
        <dbReference type="Proteomes" id="UP001163321"/>
    </source>
</evidence>
<sequence>MATCNGNVSVYRPRHGDSGELLDYTQVAEMEIKEEIEALFEWPSDSSNPDVSSQLFARCSSGKFFSIRGQSSANAFHTQHINLLDGPPHDDDGITFVVGDIALDDERGMIALVSMNGLVSMLSSSGERKWSFQLPEAVVNADKLKMTAPSGKPADAIVACTWSGQVYVIQGEQKFVPFRMVLPSCSMFCVNIHDIVQISPTIVGISTSGTVLVYRGVQETLLRILQDFTLAKEVKRSAVFAQLDSPEKREAVLKKLRDAFPDSALSTETVAPSMEDVIKAMLAAPVQP</sequence>
<reference evidence="1 2" key="1">
    <citation type="journal article" date="2022" name="bioRxiv">
        <title>The genome of the oomycete Peronosclerospora sorghi, a cosmopolitan pathogen of maize and sorghum, is inflated with dispersed pseudogenes.</title>
        <authorList>
            <person name="Fletcher K."/>
            <person name="Martin F."/>
            <person name="Isakeit T."/>
            <person name="Cavanaugh K."/>
            <person name="Magill C."/>
            <person name="Michelmore R."/>
        </authorList>
    </citation>
    <scope>NUCLEOTIDE SEQUENCE [LARGE SCALE GENOMIC DNA]</scope>
    <source>
        <strain evidence="1">P6</strain>
    </source>
</reference>
<protein>
    <submittedName>
        <fullName evidence="1">Uncharacterized protein</fullName>
    </submittedName>
</protein>
<organism evidence="1 2">
    <name type="scientific">Peronosclerospora sorghi</name>
    <dbReference type="NCBI Taxonomy" id="230839"/>
    <lineage>
        <taxon>Eukaryota</taxon>
        <taxon>Sar</taxon>
        <taxon>Stramenopiles</taxon>
        <taxon>Oomycota</taxon>
        <taxon>Peronosporomycetes</taxon>
        <taxon>Peronosporales</taxon>
        <taxon>Peronosporaceae</taxon>
        <taxon>Peronosclerospora</taxon>
    </lineage>
</organism>
<comment type="caution">
    <text evidence="1">The sequence shown here is derived from an EMBL/GenBank/DDBJ whole genome shotgun (WGS) entry which is preliminary data.</text>
</comment>
<dbReference type="EMBL" id="CM047587">
    <property type="protein sequence ID" value="KAI9907667.1"/>
    <property type="molecule type" value="Genomic_DNA"/>
</dbReference>
<evidence type="ECO:0000313" key="1">
    <source>
        <dbReference type="EMBL" id="KAI9907667.1"/>
    </source>
</evidence>
<proteinExistence type="predicted"/>
<name>A0ACC0VMV6_9STRA</name>